<reference evidence="1 2" key="1">
    <citation type="submission" date="2016-10" db="EMBL/GenBank/DDBJ databases">
        <authorList>
            <person name="de Groot N.N."/>
        </authorList>
    </citation>
    <scope>NUCLEOTIDE SEQUENCE [LARGE SCALE GENOMIC DNA]</scope>
    <source>
        <strain evidence="1 2">CGMCC 4.5506</strain>
    </source>
</reference>
<dbReference type="Proteomes" id="UP000199494">
    <property type="component" value="Unassembled WGS sequence"/>
</dbReference>
<dbReference type="PANTHER" id="PTHR13504">
    <property type="entry name" value="FIDO DOMAIN-CONTAINING PROTEIN DDB_G0283145"/>
    <property type="match status" value="1"/>
</dbReference>
<evidence type="ECO:0000313" key="2">
    <source>
        <dbReference type="Proteomes" id="UP000199494"/>
    </source>
</evidence>
<dbReference type="RefSeq" id="WP_091809424.1">
    <property type="nucleotide sequence ID" value="NZ_CP016353.1"/>
</dbReference>
<organism evidence="1 2">
    <name type="scientific">Prauserella marina</name>
    <dbReference type="NCBI Taxonomy" id="530584"/>
    <lineage>
        <taxon>Bacteria</taxon>
        <taxon>Bacillati</taxon>
        <taxon>Actinomycetota</taxon>
        <taxon>Actinomycetes</taxon>
        <taxon>Pseudonocardiales</taxon>
        <taxon>Pseudonocardiaceae</taxon>
        <taxon>Prauserella</taxon>
    </lineage>
</organism>
<dbReference type="Gene3D" id="1.10.3290.10">
    <property type="entry name" value="Fido-like domain"/>
    <property type="match status" value="1"/>
</dbReference>
<name>A0A1G6X6L8_9PSEU</name>
<evidence type="ECO:0000313" key="1">
    <source>
        <dbReference type="EMBL" id="SDD72957.1"/>
    </source>
</evidence>
<dbReference type="AlphaFoldDB" id="A0A1G6X6L8"/>
<keyword evidence="2" id="KW-1185">Reference proteome</keyword>
<dbReference type="OrthoDB" id="9813719at2"/>
<dbReference type="PROSITE" id="PS51459">
    <property type="entry name" value="FIDO"/>
    <property type="match status" value="1"/>
</dbReference>
<accession>A0A1G6X6L8</accession>
<dbReference type="InterPro" id="IPR040198">
    <property type="entry name" value="Fido_containing"/>
</dbReference>
<dbReference type="STRING" id="530584.SAMN05421630_111266"/>
<gene>
    <name evidence="1" type="ORF">SAMN05421630_111266</name>
</gene>
<dbReference type="InterPro" id="IPR036597">
    <property type="entry name" value="Fido-like_dom_sf"/>
</dbReference>
<proteinExistence type="predicted"/>
<dbReference type="InterPro" id="IPR003812">
    <property type="entry name" value="Fido"/>
</dbReference>
<dbReference type="PANTHER" id="PTHR13504:SF38">
    <property type="entry name" value="FIDO DOMAIN-CONTAINING PROTEIN"/>
    <property type="match status" value="1"/>
</dbReference>
<dbReference type="Pfam" id="PF02661">
    <property type="entry name" value="Fic"/>
    <property type="match status" value="1"/>
</dbReference>
<dbReference type="EMBL" id="FMZE01000011">
    <property type="protein sequence ID" value="SDD72957.1"/>
    <property type="molecule type" value="Genomic_DNA"/>
</dbReference>
<dbReference type="SUPFAM" id="SSF140931">
    <property type="entry name" value="Fic-like"/>
    <property type="match status" value="1"/>
</dbReference>
<sequence length="465" mass="51386">MSVEDFLSGCPYSLPDGSDVAAELTRVRDVEARVSAKMQSAARKLMDAGAFADFYRGQRAREVYESNSIEGLGPSLPQTATILESNHADRISSAVGILHDHAFVDGLRRDAHLVEVLGLHGAKVLGESLLENMKSGRPMTEADIRQMHEMISLGERFAGRYKHWHVTISGDGVHEPHFPSDTPQAMHELVSWMARDTAMPGTIKASIVHAWLTHIHPFEDGNGRLARLIANLILAKVGLPPAIIAHNTQRAIYIDALGHSDTGGDILPLTGIFLDAIKRFGREIDKPHFLRRILRDDIGREKSNVFRSWQSSFNDFSSRLFGELQLRRFRIHDMGALDVQSFGLLSEQDASGATWLFVASKASLDLLVWVGYSSVNISGHVDSLVRYPSLFFSVRAGSYRTRPYRQAHPSEVGGMREVCVTPGNGRNVYAVVEDRVRFGGIVDSAAEIAERIDKGLTLRLSRLAG</sequence>
<protein>
    <submittedName>
        <fullName evidence="1">Fic/DOC family protein</fullName>
    </submittedName>
</protein>